<dbReference type="RefSeq" id="WP_123662843.1">
    <property type="nucleotide sequence ID" value="NZ_RJKE01000001.1"/>
</dbReference>
<dbReference type="OrthoDB" id="5243487at2"/>
<dbReference type="SUPFAM" id="SSF47413">
    <property type="entry name" value="lambda repressor-like DNA-binding domains"/>
    <property type="match status" value="1"/>
</dbReference>
<dbReference type="InterPro" id="IPR050400">
    <property type="entry name" value="Bact_Cytoskel_RodZ"/>
</dbReference>
<dbReference type="EMBL" id="RJKE01000001">
    <property type="protein sequence ID" value="ROO83577.1"/>
    <property type="molecule type" value="Genomic_DNA"/>
</dbReference>
<sequence length="251" mass="26432">MSIGEVLSQARRDSGLTVMHVAERTRIRETVIRGIEQDDYSMCGGNFYARGHIRSIARVLGVDADPLIREYDDTHGGAPGVQVSAAAAFEPETPLKFKERRQTNWSAAMAAVLALVAVWGIVQFFSGGQGEKVTPVVAKDTVTATAAPAAEQTPGPDAVAAVPPVKKGHVLVQIRATAQSWVRVEPVEGDKLFMGTLAKGKTGSWTGKKIGITLGNAGGVVLTVNGKDLGVPGKDGQVVRLFFDGDKLGAS</sequence>
<dbReference type="PANTHER" id="PTHR34475:SF1">
    <property type="entry name" value="CYTOSKELETON PROTEIN RODZ"/>
    <property type="match status" value="1"/>
</dbReference>
<dbReference type="Gene3D" id="1.10.260.40">
    <property type="entry name" value="lambda repressor-like DNA-binding domains"/>
    <property type="match status" value="1"/>
</dbReference>
<evidence type="ECO:0000259" key="2">
    <source>
        <dbReference type="SMART" id="SM00530"/>
    </source>
</evidence>
<name>A0A3N1CQH1_9ACTN</name>
<dbReference type="GO" id="GO:0003677">
    <property type="term" value="F:DNA binding"/>
    <property type="evidence" value="ECO:0007669"/>
    <property type="project" value="InterPro"/>
</dbReference>
<dbReference type="InterPro" id="IPR001387">
    <property type="entry name" value="Cro/C1-type_HTH"/>
</dbReference>
<gene>
    <name evidence="3" type="ORF">EDD29_1083</name>
</gene>
<keyword evidence="1" id="KW-0472">Membrane</keyword>
<protein>
    <submittedName>
        <fullName evidence="3">Cytoskeletal protein RodZ</fullName>
    </submittedName>
</protein>
<dbReference type="InterPro" id="IPR025194">
    <property type="entry name" value="RodZ-like_C"/>
</dbReference>
<keyword evidence="4" id="KW-1185">Reference proteome</keyword>
<dbReference type="Pfam" id="PF13413">
    <property type="entry name" value="HTH_25"/>
    <property type="match status" value="1"/>
</dbReference>
<dbReference type="AlphaFoldDB" id="A0A3N1CQH1"/>
<feature type="domain" description="HTH cro/C1-type" evidence="2">
    <location>
        <begin position="6"/>
        <end position="67"/>
    </location>
</feature>
<evidence type="ECO:0000313" key="3">
    <source>
        <dbReference type="EMBL" id="ROO83577.1"/>
    </source>
</evidence>
<keyword evidence="1" id="KW-1133">Transmembrane helix</keyword>
<organism evidence="3 4">
    <name type="scientific">Actinocorallia herbida</name>
    <dbReference type="NCBI Taxonomy" id="58109"/>
    <lineage>
        <taxon>Bacteria</taxon>
        <taxon>Bacillati</taxon>
        <taxon>Actinomycetota</taxon>
        <taxon>Actinomycetes</taxon>
        <taxon>Streptosporangiales</taxon>
        <taxon>Thermomonosporaceae</taxon>
        <taxon>Actinocorallia</taxon>
    </lineage>
</organism>
<dbReference type="PANTHER" id="PTHR34475">
    <property type="match status" value="1"/>
</dbReference>
<dbReference type="Pfam" id="PF13464">
    <property type="entry name" value="RodZ_C"/>
    <property type="match status" value="1"/>
</dbReference>
<dbReference type="Proteomes" id="UP000272400">
    <property type="component" value="Unassembled WGS sequence"/>
</dbReference>
<keyword evidence="1" id="KW-0812">Transmembrane</keyword>
<dbReference type="CDD" id="cd00093">
    <property type="entry name" value="HTH_XRE"/>
    <property type="match status" value="1"/>
</dbReference>
<dbReference type="InterPro" id="IPR010982">
    <property type="entry name" value="Lambda_DNA-bd_dom_sf"/>
</dbReference>
<evidence type="ECO:0000313" key="4">
    <source>
        <dbReference type="Proteomes" id="UP000272400"/>
    </source>
</evidence>
<reference evidence="3 4" key="1">
    <citation type="submission" date="2018-11" db="EMBL/GenBank/DDBJ databases">
        <title>Sequencing the genomes of 1000 actinobacteria strains.</title>
        <authorList>
            <person name="Klenk H.-P."/>
        </authorList>
    </citation>
    <scope>NUCLEOTIDE SEQUENCE [LARGE SCALE GENOMIC DNA]</scope>
    <source>
        <strain evidence="3 4">DSM 44254</strain>
    </source>
</reference>
<proteinExistence type="predicted"/>
<dbReference type="SMART" id="SM00530">
    <property type="entry name" value="HTH_XRE"/>
    <property type="match status" value="1"/>
</dbReference>
<evidence type="ECO:0000256" key="1">
    <source>
        <dbReference type="SAM" id="Phobius"/>
    </source>
</evidence>
<accession>A0A3N1CQH1</accession>
<feature type="transmembrane region" description="Helical" evidence="1">
    <location>
        <begin position="105"/>
        <end position="125"/>
    </location>
</feature>
<comment type="caution">
    <text evidence="3">The sequence shown here is derived from an EMBL/GenBank/DDBJ whole genome shotgun (WGS) entry which is preliminary data.</text>
</comment>